<keyword evidence="2" id="KW-0964">Secreted</keyword>
<reference evidence="5 6" key="1">
    <citation type="submission" date="2020-02" db="EMBL/GenBank/DDBJ databases">
        <authorList>
            <person name="Ferguson B K."/>
        </authorList>
    </citation>
    <scope>NUCLEOTIDE SEQUENCE [LARGE SCALE GENOMIC DNA]</scope>
</reference>
<dbReference type="SMART" id="SM00198">
    <property type="entry name" value="SCP"/>
    <property type="match status" value="1"/>
</dbReference>
<evidence type="ECO:0000256" key="1">
    <source>
        <dbReference type="ARBA" id="ARBA00004613"/>
    </source>
</evidence>
<dbReference type="OrthoDB" id="414826at2759"/>
<keyword evidence="6" id="KW-1185">Reference proteome</keyword>
<dbReference type="EMBL" id="CADCXV010000446">
    <property type="protein sequence ID" value="CAB0030259.1"/>
    <property type="molecule type" value="Genomic_DNA"/>
</dbReference>
<dbReference type="InterPro" id="IPR002413">
    <property type="entry name" value="V5_allergen-like"/>
</dbReference>
<name>A0A6H5HYF0_9HYME</name>
<dbReference type="InterPro" id="IPR035940">
    <property type="entry name" value="CAP_sf"/>
</dbReference>
<keyword evidence="3" id="KW-1015">Disulfide bond</keyword>
<dbReference type="GO" id="GO:0005576">
    <property type="term" value="C:extracellular region"/>
    <property type="evidence" value="ECO:0007669"/>
    <property type="project" value="UniProtKB-SubCell"/>
</dbReference>
<dbReference type="AlphaFoldDB" id="A0A6H5HYF0"/>
<gene>
    <name evidence="5" type="ORF">TBRA_LOCUS2266</name>
</gene>
<dbReference type="Proteomes" id="UP000479190">
    <property type="component" value="Unassembled WGS sequence"/>
</dbReference>
<dbReference type="PANTHER" id="PTHR10334">
    <property type="entry name" value="CYSTEINE-RICH SECRETORY PROTEIN-RELATED"/>
    <property type="match status" value="1"/>
</dbReference>
<evidence type="ECO:0000256" key="2">
    <source>
        <dbReference type="ARBA" id="ARBA00022525"/>
    </source>
</evidence>
<protein>
    <recommendedName>
        <fullName evidence="4">SCP domain-containing protein</fullName>
    </recommendedName>
</protein>
<feature type="domain" description="SCP" evidence="4">
    <location>
        <begin position="57"/>
        <end position="221"/>
    </location>
</feature>
<dbReference type="Gene3D" id="3.40.33.10">
    <property type="entry name" value="CAP"/>
    <property type="match status" value="1"/>
</dbReference>
<dbReference type="PROSITE" id="PS01010">
    <property type="entry name" value="CRISP_2"/>
    <property type="match status" value="1"/>
</dbReference>
<dbReference type="CDD" id="cd05380">
    <property type="entry name" value="CAP_euk"/>
    <property type="match status" value="1"/>
</dbReference>
<dbReference type="InterPro" id="IPR014044">
    <property type="entry name" value="CAP_dom"/>
</dbReference>
<dbReference type="PRINTS" id="PR00838">
    <property type="entry name" value="V5ALLERGEN"/>
</dbReference>
<dbReference type="Pfam" id="PF00188">
    <property type="entry name" value="CAP"/>
    <property type="match status" value="1"/>
</dbReference>
<accession>A0A6H5HYF0</accession>
<dbReference type="PRINTS" id="PR00837">
    <property type="entry name" value="V5TPXLIKE"/>
</dbReference>
<proteinExistence type="predicted"/>
<organism evidence="5 6">
    <name type="scientific">Trichogramma brassicae</name>
    <dbReference type="NCBI Taxonomy" id="86971"/>
    <lineage>
        <taxon>Eukaryota</taxon>
        <taxon>Metazoa</taxon>
        <taxon>Ecdysozoa</taxon>
        <taxon>Arthropoda</taxon>
        <taxon>Hexapoda</taxon>
        <taxon>Insecta</taxon>
        <taxon>Pterygota</taxon>
        <taxon>Neoptera</taxon>
        <taxon>Endopterygota</taxon>
        <taxon>Hymenoptera</taxon>
        <taxon>Apocrita</taxon>
        <taxon>Proctotrupomorpha</taxon>
        <taxon>Chalcidoidea</taxon>
        <taxon>Trichogrammatidae</taxon>
        <taxon>Trichogramma</taxon>
    </lineage>
</organism>
<sequence length="296" mass="33453">MQGLSNFMQYLFMTFSGNLLSVQKYCDLCTDHTVCLYPNTGPSANCTDLIAYGLLEAEKQSIVKLHNQLRQRVAQGLETRGSPGPQPAARYMPDLAWDNELAAMAQRWANTCRQSVDSCRNTERFPVGQSVGYRGTTGNAHSLHATSIVQDWYDQVVYHDGARVSAGFRNRGADQRYVGTYTQIVWADTSYVGCGSVRYREGRYNTLYLVCNYGPSGNIVGYPIYRTEGEMVQRYIIMHARCRALYITYIIIRELPRVIIATYRSAASAFELRNRAKCAHSSRSAHVHLCTIYVMQ</sequence>
<evidence type="ECO:0000259" key="4">
    <source>
        <dbReference type="SMART" id="SM00198"/>
    </source>
</evidence>
<evidence type="ECO:0000256" key="3">
    <source>
        <dbReference type="ARBA" id="ARBA00023157"/>
    </source>
</evidence>
<dbReference type="InterPro" id="IPR018244">
    <property type="entry name" value="Allrgn_V5/Tpx1_CS"/>
</dbReference>
<evidence type="ECO:0000313" key="6">
    <source>
        <dbReference type="Proteomes" id="UP000479190"/>
    </source>
</evidence>
<dbReference type="SUPFAM" id="SSF55797">
    <property type="entry name" value="PR-1-like"/>
    <property type="match status" value="1"/>
</dbReference>
<comment type="subcellular location">
    <subcellularLocation>
        <location evidence="1">Secreted</location>
    </subcellularLocation>
</comment>
<dbReference type="InterPro" id="IPR001283">
    <property type="entry name" value="CRISP-related"/>
</dbReference>
<evidence type="ECO:0000313" key="5">
    <source>
        <dbReference type="EMBL" id="CAB0030259.1"/>
    </source>
</evidence>